<protein>
    <recommendedName>
        <fullName evidence="1">SchA/CurD-like domain-containing protein</fullName>
    </recommendedName>
</protein>
<organism evidence="2 3">
    <name type="scientific">Nocardiopsis alba</name>
    <dbReference type="NCBI Taxonomy" id="53437"/>
    <lineage>
        <taxon>Bacteria</taxon>
        <taxon>Bacillati</taxon>
        <taxon>Actinomycetota</taxon>
        <taxon>Actinomycetes</taxon>
        <taxon>Streptosporangiales</taxon>
        <taxon>Nocardiopsidaceae</taxon>
        <taxon>Nocardiopsis</taxon>
    </lineage>
</organism>
<feature type="domain" description="SchA/CurD-like" evidence="1">
    <location>
        <begin position="116"/>
        <end position="220"/>
    </location>
</feature>
<dbReference type="AlphaFoldDB" id="A0A7K2INX5"/>
<dbReference type="RefSeq" id="WP_161110386.1">
    <property type="nucleotide sequence ID" value="NZ_WWHY01000001.1"/>
</dbReference>
<evidence type="ECO:0000259" key="1">
    <source>
        <dbReference type="Pfam" id="PF04486"/>
    </source>
</evidence>
<dbReference type="Pfam" id="PF04486">
    <property type="entry name" value="SchA_CurD"/>
    <property type="match status" value="1"/>
</dbReference>
<gene>
    <name evidence="2" type="ORF">GTW20_05110</name>
</gene>
<reference evidence="2 3" key="1">
    <citation type="journal article" date="2019" name="Nat. Commun.">
        <title>The antimicrobial potential of Streptomyces from insect microbiomes.</title>
        <authorList>
            <person name="Chevrette M.G."/>
            <person name="Carlson C.M."/>
            <person name="Ortega H.E."/>
            <person name="Thomas C."/>
            <person name="Ananiev G.E."/>
            <person name="Barns K.J."/>
            <person name="Book A.J."/>
            <person name="Cagnazzo J."/>
            <person name="Carlos C."/>
            <person name="Flanigan W."/>
            <person name="Grubbs K.J."/>
            <person name="Horn H.A."/>
            <person name="Hoffmann F.M."/>
            <person name="Klassen J.L."/>
            <person name="Knack J.J."/>
            <person name="Lewin G.R."/>
            <person name="McDonald B.R."/>
            <person name="Muller L."/>
            <person name="Melo W.G.P."/>
            <person name="Pinto-Tomas A.A."/>
            <person name="Schmitz A."/>
            <person name="Wendt-Pienkowski E."/>
            <person name="Wildman S."/>
            <person name="Zhao M."/>
            <person name="Zhang F."/>
            <person name="Bugni T.S."/>
            <person name="Andes D.R."/>
            <person name="Pupo M.T."/>
            <person name="Currie C.R."/>
        </authorList>
    </citation>
    <scope>NUCLEOTIDE SEQUENCE [LARGE SCALE GENOMIC DNA]</scope>
    <source>
        <strain evidence="2 3">SID5840</strain>
    </source>
</reference>
<sequence length="240" mass="25595">MSLWPPGWSDGRTRLTAYTAFIDGTRLVRVFDLEPMGSDVPQDAEAAWSRFLASALAELDEVARAEAEALLLCGTGATTSSRAGTADALARASVPAFAGRITPLEALPGTGVRERALLRYPVLPGRGAQVQAALSGRPDLPVRATSRTALASTSLFREGDLVLRLVEVAGDLADGFAHLRATASRGPAAQDLVSHLREGFDLRTNEGFDRFLASGRLRRLAYERLRDIPATASSPRGKTP</sequence>
<proteinExistence type="predicted"/>
<name>A0A7K2INX5_9ACTN</name>
<accession>A0A7K2INX5</accession>
<dbReference type="InterPro" id="IPR007575">
    <property type="entry name" value="SchA_CurD-like"/>
</dbReference>
<dbReference type="EMBL" id="WWHY01000001">
    <property type="protein sequence ID" value="MYR31663.1"/>
    <property type="molecule type" value="Genomic_DNA"/>
</dbReference>
<evidence type="ECO:0000313" key="3">
    <source>
        <dbReference type="Proteomes" id="UP000467124"/>
    </source>
</evidence>
<dbReference type="Proteomes" id="UP000467124">
    <property type="component" value="Unassembled WGS sequence"/>
</dbReference>
<evidence type="ECO:0000313" key="2">
    <source>
        <dbReference type="EMBL" id="MYR31663.1"/>
    </source>
</evidence>
<comment type="caution">
    <text evidence="2">The sequence shown here is derived from an EMBL/GenBank/DDBJ whole genome shotgun (WGS) entry which is preliminary data.</text>
</comment>